<feature type="region of interest" description="Disordered" evidence="1">
    <location>
        <begin position="112"/>
        <end position="313"/>
    </location>
</feature>
<feature type="compositionally biased region" description="Basic and acidic residues" evidence="1">
    <location>
        <begin position="155"/>
        <end position="165"/>
    </location>
</feature>
<dbReference type="EMBL" id="JADCNM010000001">
    <property type="protein sequence ID" value="KAG0501602.1"/>
    <property type="molecule type" value="Genomic_DNA"/>
</dbReference>
<evidence type="ECO:0000313" key="3">
    <source>
        <dbReference type="Proteomes" id="UP000639772"/>
    </source>
</evidence>
<dbReference type="PANTHER" id="PTHR31949:SF2">
    <property type="entry name" value="OS05G0480600 PROTEIN"/>
    <property type="match status" value="1"/>
</dbReference>
<dbReference type="AlphaFoldDB" id="A0A835SDA9"/>
<dbReference type="GO" id="GO:0043622">
    <property type="term" value="P:cortical microtubule organization"/>
    <property type="evidence" value="ECO:0007669"/>
    <property type="project" value="TreeGrafter"/>
</dbReference>
<dbReference type="PANTHER" id="PTHR31949">
    <property type="entry name" value="GASTRIC MUCIN-LIKE PROTEIN"/>
    <property type="match status" value="1"/>
</dbReference>
<gene>
    <name evidence="2" type="ORF">HPP92_001674</name>
</gene>
<sequence length="313" mass="35203">MNIGRLRFFPLRRAKKAGDDDLALFRELFKRERETNKSLLEEASTEFEPFYGISVDVHKIPTAKKCDDLGNEIQKNEHDWLKTPPETPTFPPPEMDFAQPSNPGMVVQKELPLIPPLKPSRARISSRPETPEEDPNPLSLPRYSGGKADPNPKQSKKEATGKQKTEPMTQTLKVKVQLKPDTRKPPPDMKDPNPELKIKPVKRTEQVTAAKRNKEVKPHNKTVSPVANSRFPERRANSATRLRETAPATGLVERRRSTSVAKCQAAEHEKGGGRRGELGSVGSTVEKNIKPRRSTATRATASREEKASKFRWV</sequence>
<comment type="caution">
    <text evidence="2">The sequence shown here is derived from an EMBL/GenBank/DDBJ whole genome shotgun (WGS) entry which is preliminary data.</text>
</comment>
<reference evidence="2 3" key="1">
    <citation type="journal article" date="2020" name="Nat. Food">
        <title>A phased Vanilla planifolia genome enables genetic improvement of flavour and production.</title>
        <authorList>
            <person name="Hasing T."/>
            <person name="Tang H."/>
            <person name="Brym M."/>
            <person name="Khazi F."/>
            <person name="Huang T."/>
            <person name="Chambers A.H."/>
        </authorList>
    </citation>
    <scope>NUCLEOTIDE SEQUENCE [LARGE SCALE GENOMIC DNA]</scope>
    <source>
        <tissue evidence="2">Leaf</tissue>
    </source>
</reference>
<accession>A0A835SDA9</accession>
<feature type="compositionally biased region" description="Basic and acidic residues" evidence="1">
    <location>
        <begin position="265"/>
        <end position="277"/>
    </location>
</feature>
<dbReference type="Proteomes" id="UP000639772">
    <property type="component" value="Chromosome 1"/>
</dbReference>
<name>A0A835SDA9_VANPL</name>
<feature type="compositionally biased region" description="Basic and acidic residues" evidence="1">
    <location>
        <begin position="301"/>
        <end position="313"/>
    </location>
</feature>
<feature type="compositionally biased region" description="Basic and acidic residues" evidence="1">
    <location>
        <begin position="178"/>
        <end position="205"/>
    </location>
</feature>
<feature type="compositionally biased region" description="Basic and acidic residues" evidence="1">
    <location>
        <begin position="231"/>
        <end position="244"/>
    </location>
</feature>
<evidence type="ECO:0000313" key="2">
    <source>
        <dbReference type="EMBL" id="KAG0501602.1"/>
    </source>
</evidence>
<protein>
    <submittedName>
        <fullName evidence="2">Uncharacterized protein</fullName>
    </submittedName>
</protein>
<evidence type="ECO:0000256" key="1">
    <source>
        <dbReference type="SAM" id="MobiDB-lite"/>
    </source>
</evidence>
<organism evidence="2 3">
    <name type="scientific">Vanilla planifolia</name>
    <name type="common">Vanilla</name>
    <dbReference type="NCBI Taxonomy" id="51239"/>
    <lineage>
        <taxon>Eukaryota</taxon>
        <taxon>Viridiplantae</taxon>
        <taxon>Streptophyta</taxon>
        <taxon>Embryophyta</taxon>
        <taxon>Tracheophyta</taxon>
        <taxon>Spermatophyta</taxon>
        <taxon>Magnoliopsida</taxon>
        <taxon>Liliopsida</taxon>
        <taxon>Asparagales</taxon>
        <taxon>Orchidaceae</taxon>
        <taxon>Vanilloideae</taxon>
        <taxon>Vanilleae</taxon>
        <taxon>Vanilla</taxon>
    </lineage>
</organism>
<dbReference type="OrthoDB" id="1929779at2759"/>
<dbReference type="GO" id="GO:0055028">
    <property type="term" value="C:cortical microtubule"/>
    <property type="evidence" value="ECO:0007669"/>
    <property type="project" value="TreeGrafter"/>
</dbReference>
<proteinExistence type="predicted"/>